<proteinExistence type="predicted"/>
<keyword evidence="4 5" id="KW-0472">Membrane</keyword>
<feature type="transmembrane region" description="Helical" evidence="5">
    <location>
        <begin position="302"/>
        <end position="320"/>
    </location>
</feature>
<sequence length="321" mass="34157">MLIEFLIFIGGLTILYFGAEWMVEGSSSMALRFGITPIIVGCTVVAFGTSMPELVVSLAAVITESDDISIGNIIGSNIANLALILGTAALIRPIEVHSDVIKREFPVMIAASILFCVLAMDSEISRFDGFILVACMVGYLGFMLSLARKSMKASAAEKAEDPLIEVEVDPNESTNAKDLVKVIGGILGLTFGAHFMVQAATTIASSLGVPQLVIGISIVALGTSLPELATSVVAAAKDESDISVGNVIGSNIFNILSVIGIVGSIAAMSVGRDAVDFDLWIMLAIAMLAWPIMWARKRISRFEGAIMVLVYLSYNVWIYLR</sequence>
<evidence type="ECO:0000256" key="5">
    <source>
        <dbReference type="SAM" id="Phobius"/>
    </source>
</evidence>
<gene>
    <name evidence="7" type="ORF">FRD01_10280</name>
</gene>
<protein>
    <submittedName>
        <fullName evidence="7">Calcium/sodium antiporter</fullName>
    </submittedName>
</protein>
<organism evidence="7 8">
    <name type="scientific">Microvenator marinus</name>
    <dbReference type="NCBI Taxonomy" id="2600177"/>
    <lineage>
        <taxon>Bacteria</taxon>
        <taxon>Deltaproteobacteria</taxon>
        <taxon>Bradymonadales</taxon>
        <taxon>Microvenatoraceae</taxon>
        <taxon>Microvenator</taxon>
    </lineage>
</organism>
<dbReference type="GO" id="GO:0005886">
    <property type="term" value="C:plasma membrane"/>
    <property type="evidence" value="ECO:0007669"/>
    <property type="project" value="TreeGrafter"/>
</dbReference>
<feature type="domain" description="Sodium/calcium exchanger membrane region" evidence="6">
    <location>
        <begin position="182"/>
        <end position="319"/>
    </location>
</feature>
<dbReference type="NCBIfam" id="TIGR00367">
    <property type="entry name" value="calcium/sodium antiporter"/>
    <property type="match status" value="1"/>
</dbReference>
<dbReference type="InterPro" id="IPR044880">
    <property type="entry name" value="NCX_ion-bd_dom_sf"/>
</dbReference>
<dbReference type="GO" id="GO:0005262">
    <property type="term" value="F:calcium channel activity"/>
    <property type="evidence" value="ECO:0007669"/>
    <property type="project" value="TreeGrafter"/>
</dbReference>
<dbReference type="Proteomes" id="UP000321595">
    <property type="component" value="Chromosome"/>
</dbReference>
<keyword evidence="3 5" id="KW-1133">Transmembrane helix</keyword>
<evidence type="ECO:0000313" key="7">
    <source>
        <dbReference type="EMBL" id="QED27619.1"/>
    </source>
</evidence>
<dbReference type="RefSeq" id="WP_146959316.1">
    <property type="nucleotide sequence ID" value="NZ_CP042467.1"/>
</dbReference>
<dbReference type="GO" id="GO:0006874">
    <property type="term" value="P:intracellular calcium ion homeostasis"/>
    <property type="evidence" value="ECO:0007669"/>
    <property type="project" value="TreeGrafter"/>
</dbReference>
<evidence type="ECO:0000259" key="6">
    <source>
        <dbReference type="Pfam" id="PF01699"/>
    </source>
</evidence>
<dbReference type="InterPro" id="IPR004481">
    <property type="entry name" value="K/Na/Ca-exchanger"/>
</dbReference>
<accession>A0A5B8XVX3</accession>
<comment type="subcellular location">
    <subcellularLocation>
        <location evidence="1">Membrane</location>
        <topology evidence="1">Multi-pass membrane protein</topology>
    </subcellularLocation>
</comment>
<keyword evidence="8" id="KW-1185">Reference proteome</keyword>
<dbReference type="KEGG" id="bbae:FRD01_10280"/>
<dbReference type="Pfam" id="PF01699">
    <property type="entry name" value="Na_Ca_ex"/>
    <property type="match status" value="2"/>
</dbReference>
<name>A0A5B8XVX3_9DELT</name>
<dbReference type="GO" id="GO:0008273">
    <property type="term" value="F:calcium, potassium:sodium antiporter activity"/>
    <property type="evidence" value="ECO:0007669"/>
    <property type="project" value="TreeGrafter"/>
</dbReference>
<dbReference type="OrthoDB" id="9794225at2"/>
<dbReference type="InterPro" id="IPR004837">
    <property type="entry name" value="NaCa_Exmemb"/>
</dbReference>
<evidence type="ECO:0000256" key="1">
    <source>
        <dbReference type="ARBA" id="ARBA00004141"/>
    </source>
</evidence>
<feature type="domain" description="Sodium/calcium exchanger membrane region" evidence="6">
    <location>
        <begin position="5"/>
        <end position="144"/>
    </location>
</feature>
<feature type="transmembrane region" description="Helical" evidence="5">
    <location>
        <begin position="277"/>
        <end position="295"/>
    </location>
</feature>
<feature type="transmembrane region" description="Helical" evidence="5">
    <location>
        <begin position="30"/>
        <end position="48"/>
    </location>
</feature>
<evidence type="ECO:0000256" key="3">
    <source>
        <dbReference type="ARBA" id="ARBA00022989"/>
    </source>
</evidence>
<reference evidence="7 8" key="1">
    <citation type="submission" date="2019-08" db="EMBL/GenBank/DDBJ databases">
        <authorList>
            <person name="Liang Q."/>
        </authorList>
    </citation>
    <scope>NUCLEOTIDE SEQUENCE [LARGE SCALE GENOMIC DNA]</scope>
    <source>
        <strain evidence="7 8">V1718</strain>
    </source>
</reference>
<dbReference type="Gene3D" id="1.20.1420.30">
    <property type="entry name" value="NCX, central ion-binding region"/>
    <property type="match status" value="2"/>
</dbReference>
<evidence type="ECO:0000256" key="4">
    <source>
        <dbReference type="ARBA" id="ARBA00023136"/>
    </source>
</evidence>
<dbReference type="PANTHER" id="PTHR10846:SF8">
    <property type="entry name" value="INNER MEMBRANE PROTEIN YRBG"/>
    <property type="match status" value="1"/>
</dbReference>
<feature type="transmembrane region" description="Helical" evidence="5">
    <location>
        <begin position="179"/>
        <end position="200"/>
    </location>
</feature>
<evidence type="ECO:0000256" key="2">
    <source>
        <dbReference type="ARBA" id="ARBA00022692"/>
    </source>
</evidence>
<dbReference type="PANTHER" id="PTHR10846">
    <property type="entry name" value="SODIUM/POTASSIUM/CALCIUM EXCHANGER"/>
    <property type="match status" value="1"/>
</dbReference>
<keyword evidence="2 5" id="KW-0812">Transmembrane</keyword>
<feature type="transmembrane region" description="Helical" evidence="5">
    <location>
        <begin position="6"/>
        <end position="23"/>
    </location>
</feature>
<feature type="transmembrane region" description="Helical" evidence="5">
    <location>
        <begin position="248"/>
        <end position="271"/>
    </location>
</feature>
<feature type="transmembrane region" description="Helical" evidence="5">
    <location>
        <begin position="126"/>
        <end position="147"/>
    </location>
</feature>
<feature type="transmembrane region" description="Helical" evidence="5">
    <location>
        <begin position="212"/>
        <end position="236"/>
    </location>
</feature>
<dbReference type="AlphaFoldDB" id="A0A5B8XVX3"/>
<evidence type="ECO:0000313" key="8">
    <source>
        <dbReference type="Proteomes" id="UP000321595"/>
    </source>
</evidence>
<feature type="transmembrane region" description="Helical" evidence="5">
    <location>
        <begin position="68"/>
        <end position="91"/>
    </location>
</feature>
<dbReference type="EMBL" id="CP042467">
    <property type="protein sequence ID" value="QED27619.1"/>
    <property type="molecule type" value="Genomic_DNA"/>
</dbReference>